<dbReference type="KEGG" id="sli:Slin_4829"/>
<name>D2QQM6_SPILD</name>
<dbReference type="AlphaFoldDB" id="D2QQM6"/>
<keyword evidence="3" id="KW-1185">Reference proteome</keyword>
<dbReference type="RefSeq" id="WP_012929310.1">
    <property type="nucleotide sequence ID" value="NC_013730.1"/>
</dbReference>
<gene>
    <name evidence="2" type="ordered locus">Slin_4829</name>
</gene>
<dbReference type="HOGENOM" id="CLU_1097977_0_0_10"/>
<accession>D2QQM6</accession>
<feature type="compositionally biased region" description="Low complexity" evidence="1">
    <location>
        <begin position="35"/>
        <end position="50"/>
    </location>
</feature>
<evidence type="ECO:0000313" key="2">
    <source>
        <dbReference type="EMBL" id="ADB40807.1"/>
    </source>
</evidence>
<dbReference type="EMBL" id="CP001769">
    <property type="protein sequence ID" value="ADB40807.1"/>
    <property type="molecule type" value="Genomic_DNA"/>
</dbReference>
<evidence type="ECO:0000313" key="3">
    <source>
        <dbReference type="Proteomes" id="UP000002028"/>
    </source>
</evidence>
<sequence>MKRNSFVRQLTLLSVIIISVWNCKTDKEQPTPVINNGNTGSSNGSSNGTGADQTGTATFYTKQDLGVGPITVYVDGKLEGTISHYHTNGVTCGQGDVNVIKSAGTYSMKATGGSQVWNGSITIKNGVCISQEFIKNNSTDGSGTGSGSGVTATCDFTAWNKLVEITRYEYKATGGCSSPSGETNLSIKNNATVLMDAKFCMQQPDGKWSCGAWDNVKPGGLFANNYWICGKSQALKIWAKPSSVGNKCPFPAP</sequence>
<reference evidence="2 3" key="1">
    <citation type="journal article" date="2010" name="Stand. Genomic Sci.">
        <title>Complete genome sequence of Spirosoma linguale type strain (1).</title>
        <authorList>
            <person name="Lail K."/>
            <person name="Sikorski J."/>
            <person name="Saunders E."/>
            <person name="Lapidus A."/>
            <person name="Glavina Del Rio T."/>
            <person name="Copeland A."/>
            <person name="Tice H."/>
            <person name="Cheng J.-F."/>
            <person name="Lucas S."/>
            <person name="Nolan M."/>
            <person name="Bruce D."/>
            <person name="Goodwin L."/>
            <person name="Pitluck S."/>
            <person name="Ivanova N."/>
            <person name="Mavromatis K."/>
            <person name="Ovchinnikova G."/>
            <person name="Pati A."/>
            <person name="Chen A."/>
            <person name="Palaniappan K."/>
            <person name="Land M."/>
            <person name="Hauser L."/>
            <person name="Chang Y.-J."/>
            <person name="Jeffries C.D."/>
            <person name="Chain P."/>
            <person name="Brettin T."/>
            <person name="Detter J.C."/>
            <person name="Schuetze A."/>
            <person name="Rohde M."/>
            <person name="Tindall B.J."/>
            <person name="Goeker M."/>
            <person name="Bristow J."/>
            <person name="Eisen J.A."/>
            <person name="Markowitz V."/>
            <person name="Hugenholtz P."/>
            <person name="Kyrpides N.C."/>
            <person name="Klenk H.-P."/>
            <person name="Chen F."/>
        </authorList>
    </citation>
    <scope>NUCLEOTIDE SEQUENCE [LARGE SCALE GENOMIC DNA]</scope>
    <source>
        <strain evidence="3">ATCC 33905 / DSM 74 / LMG 10896 / Claus 1</strain>
    </source>
</reference>
<protein>
    <submittedName>
        <fullName evidence="2">Uncharacterized protein</fullName>
    </submittedName>
</protein>
<evidence type="ECO:0000256" key="1">
    <source>
        <dbReference type="SAM" id="MobiDB-lite"/>
    </source>
</evidence>
<dbReference type="Proteomes" id="UP000002028">
    <property type="component" value="Chromosome"/>
</dbReference>
<dbReference type="STRING" id="504472.Slin_4829"/>
<organism evidence="2 3">
    <name type="scientific">Spirosoma linguale (strain ATCC 33905 / DSM 74 / LMG 10896 / Claus 1)</name>
    <dbReference type="NCBI Taxonomy" id="504472"/>
    <lineage>
        <taxon>Bacteria</taxon>
        <taxon>Pseudomonadati</taxon>
        <taxon>Bacteroidota</taxon>
        <taxon>Cytophagia</taxon>
        <taxon>Cytophagales</taxon>
        <taxon>Cytophagaceae</taxon>
        <taxon>Spirosoma</taxon>
    </lineage>
</organism>
<proteinExistence type="predicted"/>
<feature type="region of interest" description="Disordered" evidence="1">
    <location>
        <begin position="29"/>
        <end position="53"/>
    </location>
</feature>